<gene>
    <name evidence="6" type="primary">uppS</name>
    <name evidence="6" type="ORF">ACFP1Z_07060</name>
</gene>
<proteinExistence type="inferred from homology"/>
<dbReference type="Gene3D" id="3.40.1180.10">
    <property type="entry name" value="Decaprenyl diphosphate synthase-like"/>
    <property type="match status" value="1"/>
</dbReference>
<comment type="caution">
    <text evidence="5">Lacks conserved residue(s) required for the propagation of feature annotation.</text>
</comment>
<comment type="function">
    <text evidence="5">Catalyzes the condensation of isopentenyl diphosphate (IPP) with allylic pyrophosphates generating different type of terpenoids.</text>
</comment>
<feature type="binding site" evidence="5">
    <location>
        <position position="200"/>
    </location>
    <ligand>
        <name>substrate</name>
    </ligand>
</feature>
<dbReference type="NCBIfam" id="TIGR00055">
    <property type="entry name" value="uppS"/>
    <property type="match status" value="1"/>
</dbReference>
<dbReference type="GO" id="GO:0016740">
    <property type="term" value="F:transferase activity"/>
    <property type="evidence" value="ECO:0007669"/>
    <property type="project" value="UniProtKB-KW"/>
</dbReference>
<accession>A0ABW0YWY8</accession>
<reference evidence="7" key="1">
    <citation type="journal article" date="2019" name="Int. J. Syst. Evol. Microbiol.">
        <title>The Global Catalogue of Microorganisms (GCM) 10K type strain sequencing project: providing services to taxonomists for standard genome sequencing and annotation.</title>
        <authorList>
            <consortium name="The Broad Institute Genomics Platform"/>
            <consortium name="The Broad Institute Genome Sequencing Center for Infectious Disease"/>
            <person name="Wu L."/>
            <person name="Ma J."/>
        </authorList>
    </citation>
    <scope>NUCLEOTIDE SEQUENCE [LARGE SCALE GENOMIC DNA]</scope>
    <source>
        <strain evidence="7">CGMCC 4.7304</strain>
    </source>
</reference>
<feature type="binding site" evidence="5">
    <location>
        <position position="31"/>
    </location>
    <ligand>
        <name>Mg(2+)</name>
        <dbReference type="ChEBI" id="CHEBI:18420"/>
    </ligand>
</feature>
<comment type="caution">
    <text evidence="6">The sequence shown here is derived from an EMBL/GenBank/DDBJ whole genome shotgun (WGS) entry which is preliminary data.</text>
</comment>
<dbReference type="HAMAP" id="MF_01139">
    <property type="entry name" value="ISPT"/>
    <property type="match status" value="1"/>
</dbReference>
<organism evidence="6 7">
    <name type="scientific">Streptomyces gamaensis</name>
    <dbReference type="NCBI Taxonomy" id="1763542"/>
    <lineage>
        <taxon>Bacteria</taxon>
        <taxon>Bacillati</taxon>
        <taxon>Actinomycetota</taxon>
        <taxon>Actinomycetes</taxon>
        <taxon>Kitasatosporales</taxon>
        <taxon>Streptomycetaceae</taxon>
        <taxon>Streptomyces</taxon>
    </lineage>
</organism>
<dbReference type="EMBL" id="JBHSPB010000003">
    <property type="protein sequence ID" value="MFC5719933.1"/>
    <property type="molecule type" value="Genomic_DNA"/>
</dbReference>
<keyword evidence="7" id="KW-1185">Reference proteome</keyword>
<feature type="binding site" evidence="5">
    <location>
        <begin position="206"/>
        <end position="208"/>
    </location>
    <ligand>
        <name>substrate</name>
    </ligand>
</feature>
<sequence length="251" mass="28008">MSLTTDSDRSTLILPVTEQRPVVRHLALILDGNRRWARTRGLPARAGYERGGARVLELLSWCRETEGLDTVTLWPLSVDNLRRPHAELTGLYEVIGAVTERIAALGHWRIRLIGAPDALPGELAARLRHVAREAGRPAGPVVNIAVAYSGRDEIARAVRNLVHAHHEAGTLHSLAGGVAPEEIAHCLDTSGQPDPDLVIRTSGEQRLSGFMPWQTAYSEFFFCPAPWPDFDRREFERALRCYRARHRRLGL</sequence>
<evidence type="ECO:0000256" key="5">
    <source>
        <dbReference type="HAMAP-Rule" id="MF_01139"/>
    </source>
</evidence>
<dbReference type="PANTHER" id="PTHR10291:SF43">
    <property type="entry name" value="DEHYDRODOLICHYL DIPHOSPHATE SYNTHASE COMPLEX SUBUNIT DHDDS"/>
    <property type="match status" value="1"/>
</dbReference>
<dbReference type="PROSITE" id="PS01066">
    <property type="entry name" value="UPP_SYNTHASE"/>
    <property type="match status" value="1"/>
</dbReference>
<evidence type="ECO:0000256" key="2">
    <source>
        <dbReference type="ARBA" id="ARBA00022723"/>
    </source>
</evidence>
<evidence type="ECO:0000313" key="6">
    <source>
        <dbReference type="EMBL" id="MFC5719933.1"/>
    </source>
</evidence>
<comment type="similarity">
    <text evidence="4">Belongs to the UPP synthase family. Z-FPP synthase subfamily.</text>
</comment>
<dbReference type="Proteomes" id="UP001596083">
    <property type="component" value="Unassembled WGS sequence"/>
</dbReference>
<feature type="active site" evidence="5">
    <location>
        <position position="31"/>
    </location>
</feature>
<dbReference type="CDD" id="cd00475">
    <property type="entry name" value="Cis_IPPS"/>
    <property type="match status" value="1"/>
</dbReference>
<keyword evidence="1 5" id="KW-0808">Transferase</keyword>
<dbReference type="EC" id="2.5.1.-" evidence="5"/>
<evidence type="ECO:0000313" key="7">
    <source>
        <dbReference type="Proteomes" id="UP001596083"/>
    </source>
</evidence>
<dbReference type="InterPro" id="IPR001441">
    <property type="entry name" value="UPP_synth-like"/>
</dbReference>
<evidence type="ECO:0000256" key="4">
    <source>
        <dbReference type="ARBA" id="ARBA00038453"/>
    </source>
</evidence>
<feature type="binding site" evidence="5">
    <location>
        <position position="36"/>
    </location>
    <ligand>
        <name>substrate</name>
    </ligand>
</feature>
<feature type="binding site" evidence="5">
    <location>
        <begin position="32"/>
        <end position="35"/>
    </location>
    <ligand>
        <name>substrate</name>
    </ligand>
</feature>
<evidence type="ECO:0000256" key="1">
    <source>
        <dbReference type="ARBA" id="ARBA00022679"/>
    </source>
</evidence>
<feature type="binding site" evidence="5">
    <location>
        <begin position="77"/>
        <end position="79"/>
    </location>
    <ligand>
        <name>substrate</name>
    </ligand>
</feature>
<dbReference type="SUPFAM" id="SSF64005">
    <property type="entry name" value="Undecaprenyl diphosphate synthase"/>
    <property type="match status" value="1"/>
</dbReference>
<keyword evidence="2 5" id="KW-0479">Metal-binding</keyword>
<protein>
    <recommendedName>
        <fullName evidence="5">Isoprenyl transferase</fullName>
        <ecNumber evidence="5">2.5.1.-</ecNumber>
    </recommendedName>
</protein>
<comment type="subunit">
    <text evidence="5">Homodimer.</text>
</comment>
<feature type="binding site" evidence="5">
    <location>
        <position position="219"/>
    </location>
    <ligand>
        <name>Mg(2+)</name>
        <dbReference type="ChEBI" id="CHEBI:18420"/>
    </ligand>
</feature>
<evidence type="ECO:0000256" key="3">
    <source>
        <dbReference type="ARBA" id="ARBA00022842"/>
    </source>
</evidence>
<feature type="active site" description="Proton acceptor" evidence="5">
    <location>
        <position position="80"/>
    </location>
</feature>
<dbReference type="RefSeq" id="WP_390315023.1">
    <property type="nucleotide sequence ID" value="NZ_JBHSPB010000003.1"/>
</dbReference>
<feature type="binding site" evidence="5">
    <location>
        <position position="83"/>
    </location>
    <ligand>
        <name>substrate</name>
    </ligand>
</feature>
<dbReference type="InterPro" id="IPR036424">
    <property type="entry name" value="UPP_synth-like_sf"/>
</dbReference>
<dbReference type="PANTHER" id="PTHR10291">
    <property type="entry name" value="DEHYDRODOLICHYL DIPHOSPHATE SYNTHASE FAMILY MEMBER"/>
    <property type="match status" value="1"/>
</dbReference>
<name>A0ABW0YWY8_9ACTN</name>
<dbReference type="Pfam" id="PF01255">
    <property type="entry name" value="Prenyltransf"/>
    <property type="match status" value="1"/>
</dbReference>
<comment type="cofactor">
    <cofactor evidence="5">
        <name>Mg(2+)</name>
        <dbReference type="ChEBI" id="CHEBI:18420"/>
    </cofactor>
    <text evidence="5">Binds 2 magnesium ions per subunit.</text>
</comment>
<dbReference type="InterPro" id="IPR018520">
    <property type="entry name" value="UPP_synth-like_CS"/>
</dbReference>
<keyword evidence="3 5" id="KW-0460">Magnesium</keyword>